<evidence type="ECO:0000259" key="9">
    <source>
        <dbReference type="Pfam" id="PF13231"/>
    </source>
</evidence>
<dbReference type="Pfam" id="PF13231">
    <property type="entry name" value="PMT_2"/>
    <property type="match status" value="1"/>
</dbReference>
<dbReference type="GO" id="GO:0010041">
    <property type="term" value="P:response to iron(III) ion"/>
    <property type="evidence" value="ECO:0007669"/>
    <property type="project" value="TreeGrafter"/>
</dbReference>
<evidence type="ECO:0000256" key="7">
    <source>
        <dbReference type="ARBA" id="ARBA00023136"/>
    </source>
</evidence>
<evidence type="ECO:0000256" key="5">
    <source>
        <dbReference type="ARBA" id="ARBA00022692"/>
    </source>
</evidence>
<feature type="transmembrane region" description="Helical" evidence="8">
    <location>
        <begin position="165"/>
        <end position="191"/>
    </location>
</feature>
<dbReference type="InterPro" id="IPR050297">
    <property type="entry name" value="LipidA_mod_glycosyltrf_83"/>
</dbReference>
<keyword evidence="11" id="KW-1185">Reference proteome</keyword>
<keyword evidence="5 8" id="KW-0812">Transmembrane</keyword>
<feature type="transmembrane region" description="Helical" evidence="8">
    <location>
        <begin position="239"/>
        <end position="264"/>
    </location>
</feature>
<keyword evidence="4 10" id="KW-0808">Transferase</keyword>
<feature type="transmembrane region" description="Helical" evidence="8">
    <location>
        <begin position="135"/>
        <end position="153"/>
    </location>
</feature>
<comment type="subcellular location">
    <subcellularLocation>
        <location evidence="1">Cell membrane</location>
        <topology evidence="1">Multi-pass membrane protein</topology>
    </subcellularLocation>
</comment>
<evidence type="ECO:0000256" key="6">
    <source>
        <dbReference type="ARBA" id="ARBA00022989"/>
    </source>
</evidence>
<reference evidence="10 11" key="1">
    <citation type="submission" date="2019-05" db="EMBL/GenBank/DDBJ databases">
        <authorList>
            <person name="Lee S.D."/>
        </authorList>
    </citation>
    <scope>NUCLEOTIDE SEQUENCE [LARGE SCALE GENOMIC DNA]</scope>
    <source>
        <strain evidence="10 11">YC2-7</strain>
    </source>
</reference>
<evidence type="ECO:0000256" key="3">
    <source>
        <dbReference type="ARBA" id="ARBA00022676"/>
    </source>
</evidence>
<accession>A0A848KIM3</accession>
<evidence type="ECO:0000313" key="11">
    <source>
        <dbReference type="Proteomes" id="UP000535543"/>
    </source>
</evidence>
<reference evidence="10 11" key="2">
    <citation type="submission" date="2020-06" db="EMBL/GenBank/DDBJ databases">
        <title>Antribacter stalactiti gen. nov., sp. nov., a new member of the family Nacardiaceae isolated from a cave.</title>
        <authorList>
            <person name="Kim I.S."/>
        </authorList>
    </citation>
    <scope>NUCLEOTIDE SEQUENCE [LARGE SCALE GENOMIC DNA]</scope>
    <source>
        <strain evidence="10 11">YC2-7</strain>
    </source>
</reference>
<keyword evidence="2" id="KW-1003">Cell membrane</keyword>
<dbReference type="GO" id="GO:0009103">
    <property type="term" value="P:lipopolysaccharide biosynthetic process"/>
    <property type="evidence" value="ECO:0007669"/>
    <property type="project" value="UniProtKB-ARBA"/>
</dbReference>
<dbReference type="PANTHER" id="PTHR33908">
    <property type="entry name" value="MANNOSYLTRANSFERASE YKCB-RELATED"/>
    <property type="match status" value="1"/>
</dbReference>
<evidence type="ECO:0000256" key="2">
    <source>
        <dbReference type="ARBA" id="ARBA00022475"/>
    </source>
</evidence>
<dbReference type="EMBL" id="VCQU01000011">
    <property type="protein sequence ID" value="NMN98555.1"/>
    <property type="molecule type" value="Genomic_DNA"/>
</dbReference>
<proteinExistence type="predicted"/>
<feature type="transmembrane region" description="Helical" evidence="8">
    <location>
        <begin position="86"/>
        <end position="105"/>
    </location>
</feature>
<protein>
    <submittedName>
        <fullName evidence="10">Mannosyltransferase</fullName>
    </submittedName>
</protein>
<keyword evidence="6 8" id="KW-1133">Transmembrane helix</keyword>
<feature type="transmembrane region" description="Helical" evidence="8">
    <location>
        <begin position="298"/>
        <end position="317"/>
    </location>
</feature>
<dbReference type="Proteomes" id="UP000535543">
    <property type="component" value="Unassembled WGS sequence"/>
</dbReference>
<feature type="domain" description="Glycosyltransferase RgtA/B/C/D-like" evidence="9">
    <location>
        <begin position="69"/>
        <end position="212"/>
    </location>
</feature>
<gene>
    <name evidence="10" type="ORF">FGL95_26325</name>
</gene>
<name>A0A848KIM3_9NOCA</name>
<organism evidence="10 11">
    <name type="scientific">Antrihabitans stalactiti</name>
    <dbReference type="NCBI Taxonomy" id="2584121"/>
    <lineage>
        <taxon>Bacteria</taxon>
        <taxon>Bacillati</taxon>
        <taxon>Actinomycetota</taxon>
        <taxon>Actinomycetes</taxon>
        <taxon>Mycobacteriales</taxon>
        <taxon>Nocardiaceae</taxon>
        <taxon>Antrihabitans</taxon>
    </lineage>
</organism>
<evidence type="ECO:0000256" key="4">
    <source>
        <dbReference type="ARBA" id="ARBA00022679"/>
    </source>
</evidence>
<dbReference type="GO" id="GO:0005886">
    <property type="term" value="C:plasma membrane"/>
    <property type="evidence" value="ECO:0007669"/>
    <property type="project" value="UniProtKB-SubCell"/>
</dbReference>
<feature type="transmembrane region" description="Helical" evidence="8">
    <location>
        <begin position="112"/>
        <end position="129"/>
    </location>
</feature>
<dbReference type="PANTHER" id="PTHR33908:SF3">
    <property type="entry name" value="UNDECAPRENYL PHOSPHATE-ALPHA-4-AMINO-4-DEOXY-L-ARABINOSE ARABINOSYL TRANSFERASE"/>
    <property type="match status" value="1"/>
</dbReference>
<keyword evidence="3 10" id="KW-0328">Glycosyltransferase</keyword>
<feature type="transmembrane region" description="Helical" evidence="8">
    <location>
        <begin position="12"/>
        <end position="30"/>
    </location>
</feature>
<dbReference type="AlphaFoldDB" id="A0A848KIM3"/>
<keyword evidence="7 8" id="KW-0472">Membrane</keyword>
<evidence type="ECO:0000256" key="1">
    <source>
        <dbReference type="ARBA" id="ARBA00004651"/>
    </source>
</evidence>
<feature type="transmembrane region" description="Helical" evidence="8">
    <location>
        <begin position="270"/>
        <end position="291"/>
    </location>
</feature>
<feature type="transmembrane region" description="Helical" evidence="8">
    <location>
        <begin position="197"/>
        <end position="218"/>
    </location>
</feature>
<dbReference type="GO" id="GO:0016763">
    <property type="term" value="F:pentosyltransferase activity"/>
    <property type="evidence" value="ECO:0007669"/>
    <property type="project" value="TreeGrafter"/>
</dbReference>
<dbReference type="InterPro" id="IPR038731">
    <property type="entry name" value="RgtA/B/C-like"/>
</dbReference>
<evidence type="ECO:0000256" key="8">
    <source>
        <dbReference type="SAM" id="Phobius"/>
    </source>
</evidence>
<feature type="transmembrane region" description="Helical" evidence="8">
    <location>
        <begin position="323"/>
        <end position="342"/>
    </location>
</feature>
<sequence>MSLFGVQGLLKDSRVWVGLFAGVLGAAFSWRPSYWYDEGATVFAAQRPLPDLLRFLDHQDAVHGLYYLAMHFWFRLVGESEFTARLPSALAVGVAAAGVVTLGQLVADRRTALLAGLVFAILPRVTWAAVEARSYACTATAAVWLTVVLVVALRRGRWPWWAGYALGCAVSIVLFIDMATLVIAHALVVVVLNRKAFAAWGTAAVAGGLLALPAARVISSQSGQVAWIPAPDRHMIRALLEYQWFVGAPVFAVLALALMVVGVVRVRGRLVAVALPWALVPTGLLVGYSLIEPVYLDRYLTFTTPAVALLVGAGIGALASTRWIALAMLGALIAAAVPAYVAQRGEWSKPSGMDFSAVAAFMADHGRPGDCVLFANSSAWNPTSARVAKNIRPSAFDGLRDVGAGRSAVAEGWLWDENLQLSAVNLGDCTVLWYIGDADRDAAHTIRHTSNEVWPLGPYHFDASPDHALLVERGFVVDQQWQLHMSQIVRLTAARR</sequence>
<evidence type="ECO:0000313" key="10">
    <source>
        <dbReference type="EMBL" id="NMN98555.1"/>
    </source>
</evidence>
<comment type="caution">
    <text evidence="10">The sequence shown here is derived from an EMBL/GenBank/DDBJ whole genome shotgun (WGS) entry which is preliminary data.</text>
</comment>